<organism evidence="1 2">
    <name type="scientific">Massilia timonae CCUG 45783</name>
    <dbReference type="NCBI Taxonomy" id="883126"/>
    <lineage>
        <taxon>Bacteria</taxon>
        <taxon>Pseudomonadati</taxon>
        <taxon>Pseudomonadota</taxon>
        <taxon>Betaproteobacteria</taxon>
        <taxon>Burkholderiales</taxon>
        <taxon>Oxalobacteraceae</taxon>
        <taxon>Telluria group</taxon>
        <taxon>Massilia</taxon>
    </lineage>
</organism>
<evidence type="ECO:0008006" key="3">
    <source>
        <dbReference type="Google" id="ProtNLM"/>
    </source>
</evidence>
<dbReference type="Gene3D" id="2.60.120.10">
    <property type="entry name" value="Jelly Rolls"/>
    <property type="match status" value="1"/>
</dbReference>
<dbReference type="EMBL" id="AGZI01000023">
    <property type="protein sequence ID" value="EKU82761.1"/>
    <property type="molecule type" value="Genomic_DNA"/>
</dbReference>
<sequence>MKGTVVLHTEFYDPVVLKEGQSIYFDSSMGHAYLVAEGCDQVEMLTVMTSSEGDLDQSIIHAAHTQLRCLST</sequence>
<dbReference type="eggNOG" id="COG1917">
    <property type="taxonomic scope" value="Bacteria"/>
</dbReference>
<keyword evidence="2" id="KW-1185">Reference proteome</keyword>
<reference evidence="1 2" key="1">
    <citation type="submission" date="2012-09" db="EMBL/GenBank/DDBJ databases">
        <title>The Genome Sequence of Massilia timonae CCUG 45783.</title>
        <authorList>
            <consortium name="The Broad Institute Genome Sequencing Platform"/>
            <person name="Earl A."/>
            <person name="Ward D."/>
            <person name="Feldgarden M."/>
            <person name="Gevers D."/>
            <person name="Huys G."/>
            <person name="Walker B."/>
            <person name="Young S.K."/>
            <person name="Zeng Q."/>
            <person name="Gargeya S."/>
            <person name="Fitzgerald M."/>
            <person name="Haas B."/>
            <person name="Abouelleil A."/>
            <person name="Alvarado L."/>
            <person name="Arachchi H.M."/>
            <person name="Berlin A.M."/>
            <person name="Chapman S.B."/>
            <person name="Goldberg J."/>
            <person name="Griggs A."/>
            <person name="Gujja S."/>
            <person name="Hansen M."/>
            <person name="Howarth C."/>
            <person name="Imamovic A."/>
            <person name="Larimer J."/>
            <person name="McCowen C."/>
            <person name="Montmayeur A."/>
            <person name="Murphy C."/>
            <person name="Neiman D."/>
            <person name="Pearson M."/>
            <person name="Priest M."/>
            <person name="Roberts A."/>
            <person name="Saif S."/>
            <person name="Shea T."/>
            <person name="Sisk P."/>
            <person name="Sykes S."/>
            <person name="Wortman J."/>
            <person name="Nusbaum C."/>
            <person name="Birren B."/>
        </authorList>
    </citation>
    <scope>NUCLEOTIDE SEQUENCE [LARGE SCALE GENOMIC DNA]</scope>
    <source>
        <strain evidence="1 2">CCUG 45783</strain>
    </source>
</reference>
<dbReference type="AlphaFoldDB" id="K9DHH7"/>
<dbReference type="InterPro" id="IPR011051">
    <property type="entry name" value="RmlC_Cupin_sf"/>
</dbReference>
<evidence type="ECO:0000313" key="2">
    <source>
        <dbReference type="Proteomes" id="UP000009874"/>
    </source>
</evidence>
<gene>
    <name evidence="1" type="ORF">HMPREF9710_01990</name>
</gene>
<dbReference type="CDD" id="cd02209">
    <property type="entry name" value="cupin_XRE_C"/>
    <property type="match status" value="1"/>
</dbReference>
<dbReference type="Proteomes" id="UP000009874">
    <property type="component" value="Unassembled WGS sequence"/>
</dbReference>
<accession>K9DHH7</accession>
<dbReference type="InterPro" id="IPR014710">
    <property type="entry name" value="RmlC-like_jellyroll"/>
</dbReference>
<dbReference type="HOGENOM" id="CLU_2717658_0_0_4"/>
<dbReference type="SUPFAM" id="SSF51182">
    <property type="entry name" value="RmlC-like cupins"/>
    <property type="match status" value="1"/>
</dbReference>
<dbReference type="PATRIC" id="fig|883126.3.peg.2021"/>
<proteinExistence type="predicted"/>
<evidence type="ECO:0000313" key="1">
    <source>
        <dbReference type="EMBL" id="EKU82761.1"/>
    </source>
</evidence>
<comment type="caution">
    <text evidence="1">The sequence shown here is derived from an EMBL/GenBank/DDBJ whole genome shotgun (WGS) entry which is preliminary data.</text>
</comment>
<name>K9DHH7_9BURK</name>
<protein>
    <recommendedName>
        <fullName evidence="3">Cupin 2 conserved barrel domain-containing protein</fullName>
    </recommendedName>
</protein>